<dbReference type="RefSeq" id="WP_406762321.1">
    <property type="nucleotide sequence ID" value="NZ_JBJIAB010000035.1"/>
</dbReference>
<evidence type="ECO:0000256" key="1">
    <source>
        <dbReference type="SAM" id="Coils"/>
    </source>
</evidence>
<proteinExistence type="predicted"/>
<keyword evidence="1" id="KW-0175">Coiled coil</keyword>
<name>A0ABW8SA07_9CLOT</name>
<gene>
    <name evidence="2" type="ORF">ACJDTP_20950</name>
</gene>
<protein>
    <submittedName>
        <fullName evidence="2">M20/M25/M40 family metallo-hydrolase</fullName>
    </submittedName>
</protein>
<organism evidence="2 3">
    <name type="scientific">Candidatus Clostridium helianthi</name>
    <dbReference type="NCBI Taxonomy" id="3381660"/>
    <lineage>
        <taxon>Bacteria</taxon>
        <taxon>Bacillati</taxon>
        <taxon>Bacillota</taxon>
        <taxon>Clostridia</taxon>
        <taxon>Eubacteriales</taxon>
        <taxon>Clostridiaceae</taxon>
        <taxon>Clostridium</taxon>
    </lineage>
</organism>
<dbReference type="PIRSF" id="PIRSF010386">
    <property type="entry name" value="RocB"/>
    <property type="match status" value="1"/>
</dbReference>
<dbReference type="EMBL" id="JBJIAB010000035">
    <property type="protein sequence ID" value="MFL0167542.1"/>
    <property type="molecule type" value="Genomic_DNA"/>
</dbReference>
<dbReference type="Proteomes" id="UP001623600">
    <property type="component" value="Unassembled WGS sequence"/>
</dbReference>
<sequence>MYNEIIEVTKKLVAISSINSTTGEKDAAIFIENYLKEIPYFKEHPELVFTQDLRDDELNRKNVFALIKGEKGTSKNTIIIHGHMDTVGVDDYGQLKEYAFDCDKLIKQLENIKSDLSEDVKEDLESGDYLFGRGTLDMKGGVAVFMVVMKYLSERVKEIDGNILFSSNPVEENLHTGIIEALEVFENLKKKESLNYLFTINSDCVSPLYPKDETRYIYTGSIGKVLPCFYVIGKEAHVGQCFEGFEASMVASELVRMINLNPEFCDGKDGEYTAPPSVLKLKDLKPSYNVQTSFSSFVYFNFMVTHRSTTEILNMLKNTADKAMNNVMDIINERYKSYCDLSSIQYTKIKYNTQVLGYNEVYKLAKKVYEYNIDSYIDELTLRLIKEGVDNREISLEITKHLCEIAGIRTPTVVVFFATPYCPHNTINEEVASEKLILEDLKEVLEKYENETDEKFKILKFFACLTDSSYVKIDDDNESIDNLVSNFPNMRKLYNVPMNTIKELNIPSINIGCFGKDPHKWTERVHMPYSFGVLPKVVIEMIEKNLMKLDDCRINKL</sequence>
<comment type="caution">
    <text evidence="2">The sequence shown here is derived from an EMBL/GenBank/DDBJ whole genome shotgun (WGS) entry which is preliminary data.</text>
</comment>
<dbReference type="SUPFAM" id="SSF53187">
    <property type="entry name" value="Zn-dependent exopeptidases"/>
    <property type="match status" value="1"/>
</dbReference>
<accession>A0ABW8SA07</accession>
<dbReference type="InterPro" id="IPR050072">
    <property type="entry name" value="Peptidase_M20A"/>
</dbReference>
<dbReference type="InterPro" id="IPR002933">
    <property type="entry name" value="Peptidase_M20"/>
</dbReference>
<dbReference type="PANTHER" id="PTHR43808:SF27">
    <property type="entry name" value="PROTEIN ROCB"/>
    <property type="match status" value="1"/>
</dbReference>
<reference evidence="2 3" key="1">
    <citation type="submission" date="2024-11" db="EMBL/GenBank/DDBJ databases">
        <authorList>
            <person name="Heng Y.C."/>
            <person name="Lim A.C.H."/>
            <person name="Lee J.K.Y."/>
            <person name="Kittelmann S."/>
        </authorList>
    </citation>
    <scope>NUCLEOTIDE SEQUENCE [LARGE SCALE GENOMIC DNA]</scope>
    <source>
        <strain evidence="2 3">WILCCON 0112</strain>
    </source>
</reference>
<evidence type="ECO:0000313" key="2">
    <source>
        <dbReference type="EMBL" id="MFL0167542.1"/>
    </source>
</evidence>
<feature type="coiled-coil region" evidence="1">
    <location>
        <begin position="431"/>
        <end position="458"/>
    </location>
</feature>
<evidence type="ECO:0000313" key="3">
    <source>
        <dbReference type="Proteomes" id="UP001623600"/>
    </source>
</evidence>
<dbReference type="PANTHER" id="PTHR43808">
    <property type="entry name" value="ACETYLORNITHINE DEACETYLASE"/>
    <property type="match status" value="1"/>
</dbReference>
<dbReference type="InterPro" id="IPR012166">
    <property type="entry name" value="Uncharacterised_RocB"/>
</dbReference>
<keyword evidence="3" id="KW-1185">Reference proteome</keyword>
<dbReference type="Pfam" id="PF01546">
    <property type="entry name" value="Peptidase_M20"/>
    <property type="match status" value="1"/>
</dbReference>
<dbReference type="Gene3D" id="3.40.630.10">
    <property type="entry name" value="Zn peptidases"/>
    <property type="match status" value="1"/>
</dbReference>